<name>A0A645CP33_9ZZZZ</name>
<reference evidence="1" key="1">
    <citation type="submission" date="2019-08" db="EMBL/GenBank/DDBJ databases">
        <authorList>
            <person name="Kucharzyk K."/>
            <person name="Murdoch R.W."/>
            <person name="Higgins S."/>
            <person name="Loffler F."/>
        </authorList>
    </citation>
    <scope>NUCLEOTIDE SEQUENCE</scope>
</reference>
<organism evidence="1">
    <name type="scientific">bioreactor metagenome</name>
    <dbReference type="NCBI Taxonomy" id="1076179"/>
    <lineage>
        <taxon>unclassified sequences</taxon>
        <taxon>metagenomes</taxon>
        <taxon>ecological metagenomes</taxon>
    </lineage>
</organism>
<protein>
    <submittedName>
        <fullName evidence="1">Uncharacterized protein</fullName>
    </submittedName>
</protein>
<dbReference type="EMBL" id="VSSQ01028794">
    <property type="protein sequence ID" value="MPM78659.1"/>
    <property type="molecule type" value="Genomic_DNA"/>
</dbReference>
<evidence type="ECO:0000313" key="1">
    <source>
        <dbReference type="EMBL" id="MPM78659.1"/>
    </source>
</evidence>
<gene>
    <name evidence="1" type="ORF">SDC9_125670</name>
</gene>
<comment type="caution">
    <text evidence="1">The sequence shown here is derived from an EMBL/GenBank/DDBJ whole genome shotgun (WGS) entry which is preliminary data.</text>
</comment>
<accession>A0A645CP33</accession>
<sequence length="114" mass="12662">MYETGNGNITIYRIVLHSAGLFRKSQVVSVCKENIEFLIAIPRFLQIGRNAACFVLLFTFSHFFGGGNVPVVCYTSVLGHFHVIVIVYQVCLIPVTNVTAEEAAVEERGRLTII</sequence>
<proteinExistence type="predicted"/>
<dbReference type="AlphaFoldDB" id="A0A645CP33"/>